<dbReference type="PROSITE" id="PS50005">
    <property type="entry name" value="TPR"/>
    <property type="match status" value="1"/>
</dbReference>
<dbReference type="GO" id="GO:0051603">
    <property type="term" value="P:proteolysis involved in protein catabolic process"/>
    <property type="evidence" value="ECO:0007669"/>
    <property type="project" value="TreeGrafter"/>
</dbReference>
<evidence type="ECO:0000256" key="4">
    <source>
        <dbReference type="ARBA" id="ARBA00022801"/>
    </source>
</evidence>
<evidence type="ECO:0000256" key="1">
    <source>
        <dbReference type="ARBA" id="ARBA00001947"/>
    </source>
</evidence>
<gene>
    <name evidence="10" type="ORF">C7I85_02940</name>
</gene>
<organism evidence="10 11">
    <name type="scientific">Pseudaminobacter soli</name>
    <name type="common">ex Li et al. 2025</name>
    <dbReference type="NCBI Taxonomy" id="1295366"/>
    <lineage>
        <taxon>Bacteria</taxon>
        <taxon>Pseudomonadati</taxon>
        <taxon>Pseudomonadota</taxon>
        <taxon>Alphaproteobacteria</taxon>
        <taxon>Hyphomicrobiales</taxon>
        <taxon>Phyllobacteriaceae</taxon>
        <taxon>Pseudaminobacter</taxon>
    </lineage>
</organism>
<dbReference type="RefSeq" id="WP_106722599.1">
    <property type="nucleotide sequence ID" value="NZ_PXYL01000001.1"/>
</dbReference>
<keyword evidence="3" id="KW-0479">Metal-binding</keyword>
<keyword evidence="11" id="KW-1185">Reference proteome</keyword>
<feature type="chain" id="PRO_5015157964" evidence="8">
    <location>
        <begin position="37"/>
        <end position="467"/>
    </location>
</feature>
<evidence type="ECO:0000256" key="3">
    <source>
        <dbReference type="ARBA" id="ARBA00022723"/>
    </source>
</evidence>
<dbReference type="PANTHER" id="PTHR22726:SF1">
    <property type="entry name" value="METALLOENDOPEPTIDASE OMA1, MITOCHONDRIAL"/>
    <property type="match status" value="1"/>
</dbReference>
<accession>A0A2P7SNR0</accession>
<feature type="domain" description="Peptidase M48" evidence="9">
    <location>
        <begin position="45"/>
        <end position="242"/>
    </location>
</feature>
<name>A0A2P7SNR0_9HYPH</name>
<dbReference type="GO" id="GO:0016020">
    <property type="term" value="C:membrane"/>
    <property type="evidence" value="ECO:0007669"/>
    <property type="project" value="TreeGrafter"/>
</dbReference>
<dbReference type="EMBL" id="PXYL01000001">
    <property type="protein sequence ID" value="PSJ64077.1"/>
    <property type="molecule type" value="Genomic_DNA"/>
</dbReference>
<evidence type="ECO:0000256" key="2">
    <source>
        <dbReference type="ARBA" id="ARBA00022670"/>
    </source>
</evidence>
<dbReference type="InterPro" id="IPR011990">
    <property type="entry name" value="TPR-like_helical_dom_sf"/>
</dbReference>
<dbReference type="InterPro" id="IPR001915">
    <property type="entry name" value="Peptidase_M48"/>
</dbReference>
<dbReference type="Gene3D" id="1.25.40.10">
    <property type="entry name" value="Tetratricopeptide repeat domain"/>
    <property type="match status" value="1"/>
</dbReference>
<keyword evidence="4" id="KW-0378">Hydrolase</keyword>
<evidence type="ECO:0000256" key="8">
    <source>
        <dbReference type="SAM" id="SignalP"/>
    </source>
</evidence>
<sequence>MQTHSLSSLVSKTARSLAKISLVAALSVSSSVSAFAQSRLPIVRDAEIEALLRDYARPIFKAAGLRSNIDIILVNDPSFNAFVAGQRMFVNTGALMQAETPNEIIGVIAHEAGHIAGGHQQRLREQLARAQTMAIVATLLGAGAMVAGAATNSGGLGQVGGGIAMAGNEVARRGLLGYQRTEETTADRSAITYLEKTGQSAKGMLITFRRFQSALSLSGAKIDPYQISHPTPQDRIANLEQLAVNSPNYDRKDPPALQLRHDMMRAKIAVFTDGQGAVSRMFRKDPRGLGALYGDAMTSYLHGDPRAAVTKVDALLKQQPKNPYFYELRGDALMKANQPAKAAEAYAKAVQLDPARSGILPISYGQALLAIGTPESAKKAITHIREGLDIDRENAEGYRYLAQAYGQLGNIAEAELATAEGHYYSGAYNDAQIFAMRAQQKFKPGSPGWVRAQDIITSRKGLKNNGG</sequence>
<dbReference type="Pfam" id="PF01435">
    <property type="entry name" value="Peptidase_M48"/>
    <property type="match status" value="1"/>
</dbReference>
<keyword evidence="5" id="KW-0862">Zinc</keyword>
<dbReference type="SUPFAM" id="SSF48452">
    <property type="entry name" value="TPR-like"/>
    <property type="match status" value="1"/>
</dbReference>
<keyword evidence="7" id="KW-0802">TPR repeat</keyword>
<keyword evidence="6" id="KW-0482">Metalloprotease</keyword>
<dbReference type="PANTHER" id="PTHR22726">
    <property type="entry name" value="METALLOENDOPEPTIDASE OMA1"/>
    <property type="match status" value="1"/>
</dbReference>
<evidence type="ECO:0000313" key="11">
    <source>
        <dbReference type="Proteomes" id="UP000240653"/>
    </source>
</evidence>
<evidence type="ECO:0000313" key="10">
    <source>
        <dbReference type="EMBL" id="PSJ64077.1"/>
    </source>
</evidence>
<dbReference type="CDD" id="cd07324">
    <property type="entry name" value="M48C_Oma1-like"/>
    <property type="match status" value="1"/>
</dbReference>
<dbReference type="GO" id="GO:0004222">
    <property type="term" value="F:metalloendopeptidase activity"/>
    <property type="evidence" value="ECO:0007669"/>
    <property type="project" value="InterPro"/>
</dbReference>
<keyword evidence="8" id="KW-0732">Signal</keyword>
<dbReference type="Proteomes" id="UP000240653">
    <property type="component" value="Unassembled WGS sequence"/>
</dbReference>
<dbReference type="InterPro" id="IPR051156">
    <property type="entry name" value="Mito/Outer_Membr_Metalloprot"/>
</dbReference>
<dbReference type="AlphaFoldDB" id="A0A2P7SNR0"/>
<evidence type="ECO:0000256" key="7">
    <source>
        <dbReference type="PROSITE-ProRule" id="PRU00339"/>
    </source>
</evidence>
<evidence type="ECO:0000256" key="5">
    <source>
        <dbReference type="ARBA" id="ARBA00022833"/>
    </source>
</evidence>
<dbReference type="SMART" id="SM00028">
    <property type="entry name" value="TPR"/>
    <property type="match status" value="3"/>
</dbReference>
<dbReference type="InterPro" id="IPR019734">
    <property type="entry name" value="TPR_rpt"/>
</dbReference>
<proteinExistence type="predicted"/>
<reference evidence="10 11" key="1">
    <citation type="submission" date="2018-03" db="EMBL/GenBank/DDBJ databases">
        <title>The draft genome of Mesorhizobium soli JCM 19897.</title>
        <authorList>
            <person name="Li L."/>
            <person name="Liu L."/>
            <person name="Liang L."/>
            <person name="Wang T."/>
            <person name="Zhang X."/>
        </authorList>
    </citation>
    <scope>NUCLEOTIDE SEQUENCE [LARGE SCALE GENOMIC DNA]</scope>
    <source>
        <strain evidence="10 11">JCM 19897</strain>
    </source>
</reference>
<comment type="cofactor">
    <cofactor evidence="1">
        <name>Zn(2+)</name>
        <dbReference type="ChEBI" id="CHEBI:29105"/>
    </cofactor>
</comment>
<dbReference type="OrthoDB" id="9814887at2"/>
<evidence type="ECO:0000256" key="6">
    <source>
        <dbReference type="ARBA" id="ARBA00023049"/>
    </source>
</evidence>
<comment type="caution">
    <text evidence="10">The sequence shown here is derived from an EMBL/GenBank/DDBJ whole genome shotgun (WGS) entry which is preliminary data.</text>
</comment>
<evidence type="ECO:0000259" key="9">
    <source>
        <dbReference type="Pfam" id="PF01435"/>
    </source>
</evidence>
<dbReference type="Gene3D" id="3.30.2010.10">
    <property type="entry name" value="Metalloproteases ('zincins'), catalytic domain"/>
    <property type="match status" value="1"/>
</dbReference>
<dbReference type="GO" id="GO:0046872">
    <property type="term" value="F:metal ion binding"/>
    <property type="evidence" value="ECO:0007669"/>
    <property type="project" value="UniProtKB-KW"/>
</dbReference>
<keyword evidence="2" id="KW-0645">Protease</keyword>
<feature type="signal peptide" evidence="8">
    <location>
        <begin position="1"/>
        <end position="36"/>
    </location>
</feature>
<feature type="repeat" description="TPR" evidence="7">
    <location>
        <begin position="323"/>
        <end position="356"/>
    </location>
</feature>
<protein>
    <submittedName>
        <fullName evidence="10">Peptidase</fullName>
    </submittedName>
</protein>
<dbReference type="Pfam" id="PF13432">
    <property type="entry name" value="TPR_16"/>
    <property type="match status" value="1"/>
</dbReference>